<feature type="domain" description="RNA polymerase sigma factor 70 region 4 type 2" evidence="7">
    <location>
        <begin position="132"/>
        <end position="182"/>
    </location>
</feature>
<keyword evidence="9" id="KW-1185">Reference proteome</keyword>
<dbReference type="InterPro" id="IPR013324">
    <property type="entry name" value="RNA_pol_sigma_r3/r4-like"/>
</dbReference>
<evidence type="ECO:0000256" key="1">
    <source>
        <dbReference type="ARBA" id="ARBA00010641"/>
    </source>
</evidence>
<dbReference type="Pfam" id="PF08281">
    <property type="entry name" value="Sigma70_r4_2"/>
    <property type="match status" value="1"/>
</dbReference>
<dbReference type="InterPro" id="IPR036388">
    <property type="entry name" value="WH-like_DNA-bd_sf"/>
</dbReference>
<accession>A0A2S5GCG1</accession>
<dbReference type="Gene3D" id="1.10.10.10">
    <property type="entry name" value="Winged helix-like DNA-binding domain superfamily/Winged helix DNA-binding domain"/>
    <property type="match status" value="1"/>
</dbReference>
<evidence type="ECO:0000256" key="3">
    <source>
        <dbReference type="ARBA" id="ARBA00023082"/>
    </source>
</evidence>
<protein>
    <submittedName>
        <fullName evidence="8">RNA polymerase subunit sigma</fullName>
    </submittedName>
</protein>
<dbReference type="PANTHER" id="PTHR43133">
    <property type="entry name" value="RNA POLYMERASE ECF-TYPE SIGMA FACTO"/>
    <property type="match status" value="1"/>
</dbReference>
<dbReference type="InterPro" id="IPR007627">
    <property type="entry name" value="RNA_pol_sigma70_r2"/>
</dbReference>
<evidence type="ECO:0000256" key="2">
    <source>
        <dbReference type="ARBA" id="ARBA00023015"/>
    </source>
</evidence>
<evidence type="ECO:0000313" key="9">
    <source>
        <dbReference type="Proteomes" id="UP000239047"/>
    </source>
</evidence>
<dbReference type="Proteomes" id="UP000239047">
    <property type="component" value="Unassembled WGS sequence"/>
</dbReference>
<dbReference type="CDD" id="cd06171">
    <property type="entry name" value="Sigma70_r4"/>
    <property type="match status" value="1"/>
</dbReference>
<comment type="similarity">
    <text evidence="1">Belongs to the sigma-70 factor family. ECF subfamily.</text>
</comment>
<dbReference type="Gene3D" id="1.10.1740.10">
    <property type="match status" value="1"/>
</dbReference>
<dbReference type="NCBIfam" id="TIGR02937">
    <property type="entry name" value="sigma70-ECF"/>
    <property type="match status" value="1"/>
</dbReference>
<evidence type="ECO:0000256" key="4">
    <source>
        <dbReference type="ARBA" id="ARBA00023163"/>
    </source>
</evidence>
<dbReference type="EMBL" id="PREZ01000003">
    <property type="protein sequence ID" value="PPA70679.1"/>
    <property type="molecule type" value="Genomic_DNA"/>
</dbReference>
<dbReference type="AlphaFoldDB" id="A0A2S5GCG1"/>
<evidence type="ECO:0000259" key="6">
    <source>
        <dbReference type="Pfam" id="PF04542"/>
    </source>
</evidence>
<evidence type="ECO:0000313" key="8">
    <source>
        <dbReference type="EMBL" id="PPA70679.1"/>
    </source>
</evidence>
<dbReference type="InterPro" id="IPR013325">
    <property type="entry name" value="RNA_pol_sigma_r2"/>
</dbReference>
<dbReference type="OrthoDB" id="9782703at2"/>
<gene>
    <name evidence="8" type="ORF">C4B60_07720</name>
</gene>
<dbReference type="InterPro" id="IPR014284">
    <property type="entry name" value="RNA_pol_sigma-70_dom"/>
</dbReference>
<evidence type="ECO:0000256" key="5">
    <source>
        <dbReference type="SAM" id="MobiDB-lite"/>
    </source>
</evidence>
<dbReference type="GO" id="GO:0006352">
    <property type="term" value="P:DNA-templated transcription initiation"/>
    <property type="evidence" value="ECO:0007669"/>
    <property type="project" value="InterPro"/>
</dbReference>
<keyword evidence="4" id="KW-0804">Transcription</keyword>
<name>A0A2S5GCG1_9BACL</name>
<organism evidence="8 9">
    <name type="scientific">Jeotgalibacillus proteolyticus</name>
    <dbReference type="NCBI Taxonomy" id="2082395"/>
    <lineage>
        <taxon>Bacteria</taxon>
        <taxon>Bacillati</taxon>
        <taxon>Bacillota</taxon>
        <taxon>Bacilli</taxon>
        <taxon>Bacillales</taxon>
        <taxon>Caryophanaceae</taxon>
        <taxon>Jeotgalibacillus</taxon>
    </lineage>
</organism>
<dbReference type="SUPFAM" id="SSF88659">
    <property type="entry name" value="Sigma3 and sigma4 domains of RNA polymerase sigma factors"/>
    <property type="match status" value="1"/>
</dbReference>
<feature type="region of interest" description="Disordered" evidence="5">
    <location>
        <begin position="94"/>
        <end position="116"/>
    </location>
</feature>
<sequence>MSSLFAKEVERVQEIDVKKLVQQDAEEFQLFIRSYQRYIYQLTYGVLRHEKDAEDAVQEVFIKIYHALPNYRQEGLKTWVRQISVRHAIDMKRKRSRRSDRDDDLEKASPYLADGESPIDSKLIERSRNEHLARKLQELPENYRVVIHAFYIEEKSYEEISKEHDLELSAVKMRLYRGRQWMKKNWREDEFR</sequence>
<dbReference type="GO" id="GO:0003677">
    <property type="term" value="F:DNA binding"/>
    <property type="evidence" value="ECO:0007669"/>
    <property type="project" value="InterPro"/>
</dbReference>
<dbReference type="SUPFAM" id="SSF88946">
    <property type="entry name" value="Sigma2 domain of RNA polymerase sigma factors"/>
    <property type="match status" value="1"/>
</dbReference>
<dbReference type="PANTHER" id="PTHR43133:SF51">
    <property type="entry name" value="RNA POLYMERASE SIGMA FACTOR"/>
    <property type="match status" value="1"/>
</dbReference>
<dbReference type="Pfam" id="PF04542">
    <property type="entry name" value="Sigma70_r2"/>
    <property type="match status" value="1"/>
</dbReference>
<keyword evidence="2" id="KW-0805">Transcription regulation</keyword>
<dbReference type="GO" id="GO:0016987">
    <property type="term" value="F:sigma factor activity"/>
    <property type="evidence" value="ECO:0007669"/>
    <property type="project" value="UniProtKB-KW"/>
</dbReference>
<feature type="domain" description="RNA polymerase sigma-70 region 2" evidence="6">
    <location>
        <begin position="31"/>
        <end position="98"/>
    </location>
</feature>
<dbReference type="InterPro" id="IPR013249">
    <property type="entry name" value="RNA_pol_sigma70_r4_t2"/>
</dbReference>
<evidence type="ECO:0000259" key="7">
    <source>
        <dbReference type="Pfam" id="PF08281"/>
    </source>
</evidence>
<dbReference type="InterPro" id="IPR039425">
    <property type="entry name" value="RNA_pol_sigma-70-like"/>
</dbReference>
<keyword evidence="3" id="KW-0731">Sigma factor</keyword>
<comment type="caution">
    <text evidence="8">The sequence shown here is derived from an EMBL/GenBank/DDBJ whole genome shotgun (WGS) entry which is preliminary data.</text>
</comment>
<reference evidence="8 9" key="1">
    <citation type="submission" date="2018-02" db="EMBL/GenBank/DDBJ databases">
        <title>Jeotgalibacillus proteolyticum sp. nov. a protease producing bacterium isolated from ocean sediments of Laizhou Bay.</title>
        <authorList>
            <person name="Li Y."/>
        </authorList>
    </citation>
    <scope>NUCLEOTIDE SEQUENCE [LARGE SCALE GENOMIC DNA]</scope>
    <source>
        <strain evidence="8 9">22-7</strain>
    </source>
</reference>
<proteinExistence type="inferred from homology"/>